<dbReference type="SUPFAM" id="SSF88723">
    <property type="entry name" value="PIN domain-like"/>
    <property type="match status" value="1"/>
</dbReference>
<reference evidence="2 3" key="1">
    <citation type="submission" date="2016-11" db="EMBL/GenBank/DDBJ databases">
        <authorList>
            <person name="Jaros S."/>
            <person name="Januszkiewicz K."/>
            <person name="Wedrychowicz H."/>
        </authorList>
    </citation>
    <scope>NUCLEOTIDE SEQUENCE [LARGE SCALE GENOMIC DNA]</scope>
    <source>
        <strain evidence="2 3">CGMCC 1.6102</strain>
    </source>
</reference>
<evidence type="ECO:0000313" key="3">
    <source>
        <dbReference type="Proteomes" id="UP000184513"/>
    </source>
</evidence>
<keyword evidence="3" id="KW-1185">Reference proteome</keyword>
<protein>
    <submittedName>
        <fullName evidence="2">Predicted nucleic acid-binding protein, contains PIN domain</fullName>
    </submittedName>
</protein>
<dbReference type="Proteomes" id="UP000184513">
    <property type="component" value="Unassembled WGS sequence"/>
</dbReference>
<dbReference type="AlphaFoldDB" id="A0A1M7N4V2"/>
<dbReference type="InterPro" id="IPR029060">
    <property type="entry name" value="PIN-like_dom_sf"/>
</dbReference>
<evidence type="ECO:0000259" key="1">
    <source>
        <dbReference type="Pfam" id="PF13470"/>
    </source>
</evidence>
<name>A0A1M7N4V2_9BACT</name>
<feature type="domain" description="PIN" evidence="1">
    <location>
        <begin position="3"/>
        <end position="116"/>
    </location>
</feature>
<accession>A0A1M7N4V2</accession>
<dbReference type="InterPro" id="IPR002716">
    <property type="entry name" value="PIN_dom"/>
</dbReference>
<organism evidence="2 3">
    <name type="scientific">Cyclobacterium lianum</name>
    <dbReference type="NCBI Taxonomy" id="388280"/>
    <lineage>
        <taxon>Bacteria</taxon>
        <taxon>Pseudomonadati</taxon>
        <taxon>Bacteroidota</taxon>
        <taxon>Cytophagia</taxon>
        <taxon>Cytophagales</taxon>
        <taxon>Cyclobacteriaceae</taxon>
        <taxon>Cyclobacterium</taxon>
    </lineage>
</organism>
<evidence type="ECO:0000313" key="2">
    <source>
        <dbReference type="EMBL" id="SHM98456.1"/>
    </source>
</evidence>
<dbReference type="Gene3D" id="3.40.50.1010">
    <property type="entry name" value="5'-nuclease"/>
    <property type="match status" value="1"/>
</dbReference>
<dbReference type="STRING" id="388280.SAMN04488057_10556"/>
<sequence>MSKILFDANVLLDFFLERNLQPETIEKIFMLIDNKKVEGYVTVTILQICAYYLTKAKGVAVAKEILEMVILKFQLLDGNKKNVLNALKSEQQDIEDAIHYFIALENEVNAIVTLDQGFIKLSSPYLPIYSPADLLSNIG</sequence>
<dbReference type="RefSeq" id="WP_073094312.1">
    <property type="nucleotide sequence ID" value="NZ_FRCY01000005.1"/>
</dbReference>
<proteinExistence type="predicted"/>
<dbReference type="EMBL" id="FRCY01000005">
    <property type="protein sequence ID" value="SHM98456.1"/>
    <property type="molecule type" value="Genomic_DNA"/>
</dbReference>
<dbReference type="Pfam" id="PF13470">
    <property type="entry name" value="PIN_3"/>
    <property type="match status" value="1"/>
</dbReference>
<gene>
    <name evidence="2" type="ORF">SAMN04488057_10556</name>
</gene>